<sequence>MKMRQTRLETYFTVLRPRRRPRPGLTFLHLPPNVRRQVYEYLGLTGQTIDLNFSNLVAYPRNAYPDTAFAVRFRCRHEAEAGTLRRLNAGDALFGEDEIWVLDREDDTPDMQDRCRKCSAGYSLLFVCKEISREVQELVYGSNTFTVRQGCPNRLKRLKQMNGKALAALKCLTLKLDTDYEYSWCDDANTIDKRLPQPLDINSKAGRAVLQDFRQAIERLVQFVPPNQLSLFLIFRFADQDGLNAVLAPLSQLPVLRDCGIWTFGGFKDLKMPAEIHSRDDPPHVRLTTLSGLTDTHSEQTEQIIDRTIRKLTQVDSAPGFRYLNLPAEIRLLILDYTDLVSSEDVQWRPQMSLPPWNQMKHSYARDCCNCIRDYGLDALKDIGGCICEPRPYRAWERHYYPIENHSSRIVGPLCCETCRPVYSTKMCFCSINGSVHSTTCICHCTRHPLFSVSRQVRQDAIATYYSRNRFFVTPFSSRTRHDIGIYGGGPPEGVSNMSSVELSLYLSSLARNALQYIQWLEWILPTPEPDYLHPRTRTWFDYLDTLDMMKHAMVSPPSTILRVLAHSICCCLNRYLGSVLRCTERLN</sequence>
<name>A0A6A6IA00_9PLEO</name>
<keyword evidence="2" id="KW-1185">Reference proteome</keyword>
<dbReference type="GeneID" id="54575723"/>
<reference evidence="1" key="1">
    <citation type="journal article" date="2020" name="Stud. Mycol.">
        <title>101 Dothideomycetes genomes: a test case for predicting lifestyles and emergence of pathogens.</title>
        <authorList>
            <person name="Haridas S."/>
            <person name="Albert R."/>
            <person name="Binder M."/>
            <person name="Bloem J."/>
            <person name="Labutti K."/>
            <person name="Salamov A."/>
            <person name="Andreopoulos B."/>
            <person name="Baker S."/>
            <person name="Barry K."/>
            <person name="Bills G."/>
            <person name="Bluhm B."/>
            <person name="Cannon C."/>
            <person name="Castanera R."/>
            <person name="Culley D."/>
            <person name="Daum C."/>
            <person name="Ezra D."/>
            <person name="Gonzalez J."/>
            <person name="Henrissat B."/>
            <person name="Kuo A."/>
            <person name="Liang C."/>
            <person name="Lipzen A."/>
            <person name="Lutzoni F."/>
            <person name="Magnuson J."/>
            <person name="Mondo S."/>
            <person name="Nolan M."/>
            <person name="Ohm R."/>
            <person name="Pangilinan J."/>
            <person name="Park H.-J."/>
            <person name="Ramirez L."/>
            <person name="Alfaro M."/>
            <person name="Sun H."/>
            <person name="Tritt A."/>
            <person name="Yoshinaga Y."/>
            <person name="Zwiers L.-H."/>
            <person name="Turgeon B."/>
            <person name="Goodwin S."/>
            <person name="Spatafora J."/>
            <person name="Crous P."/>
            <person name="Grigoriev I."/>
        </authorList>
    </citation>
    <scope>NUCLEOTIDE SEQUENCE</scope>
    <source>
        <strain evidence="1">CBS 122368</strain>
    </source>
</reference>
<evidence type="ECO:0008006" key="3">
    <source>
        <dbReference type="Google" id="ProtNLM"/>
    </source>
</evidence>
<dbReference type="AlphaFoldDB" id="A0A6A6IA00"/>
<dbReference type="Proteomes" id="UP000800094">
    <property type="component" value="Unassembled WGS sequence"/>
</dbReference>
<dbReference type="PANTHER" id="PTHR42085:SF2">
    <property type="entry name" value="F-BOX DOMAIN-CONTAINING PROTEIN"/>
    <property type="match status" value="1"/>
</dbReference>
<protein>
    <recommendedName>
        <fullName evidence="3">F-box domain-containing protein</fullName>
    </recommendedName>
</protein>
<dbReference type="OrthoDB" id="2099276at2759"/>
<accession>A0A6A6IA00</accession>
<dbReference type="RefSeq" id="XP_033682399.1">
    <property type="nucleotide sequence ID" value="XM_033822393.1"/>
</dbReference>
<gene>
    <name evidence="1" type="ORF">BU26DRAFT_347542</name>
</gene>
<dbReference type="EMBL" id="ML987197">
    <property type="protein sequence ID" value="KAF2247395.1"/>
    <property type="molecule type" value="Genomic_DNA"/>
</dbReference>
<proteinExistence type="predicted"/>
<evidence type="ECO:0000313" key="2">
    <source>
        <dbReference type="Proteomes" id="UP000800094"/>
    </source>
</evidence>
<evidence type="ECO:0000313" key="1">
    <source>
        <dbReference type="EMBL" id="KAF2247395.1"/>
    </source>
</evidence>
<dbReference type="PANTHER" id="PTHR42085">
    <property type="entry name" value="F-BOX DOMAIN-CONTAINING PROTEIN"/>
    <property type="match status" value="1"/>
</dbReference>
<dbReference type="InterPro" id="IPR038883">
    <property type="entry name" value="AN11006-like"/>
</dbReference>
<organism evidence="1 2">
    <name type="scientific">Trematosphaeria pertusa</name>
    <dbReference type="NCBI Taxonomy" id="390896"/>
    <lineage>
        <taxon>Eukaryota</taxon>
        <taxon>Fungi</taxon>
        <taxon>Dikarya</taxon>
        <taxon>Ascomycota</taxon>
        <taxon>Pezizomycotina</taxon>
        <taxon>Dothideomycetes</taxon>
        <taxon>Pleosporomycetidae</taxon>
        <taxon>Pleosporales</taxon>
        <taxon>Massarineae</taxon>
        <taxon>Trematosphaeriaceae</taxon>
        <taxon>Trematosphaeria</taxon>
    </lineage>
</organism>